<dbReference type="PANTHER" id="PTHR46663:SF2">
    <property type="entry name" value="GGDEF DOMAIN-CONTAINING PROTEIN"/>
    <property type="match status" value="1"/>
</dbReference>
<dbReference type="SMART" id="SM00267">
    <property type="entry name" value="GGDEF"/>
    <property type="match status" value="1"/>
</dbReference>
<evidence type="ECO:0000256" key="3">
    <source>
        <dbReference type="ARBA" id="ARBA00022989"/>
    </source>
</evidence>
<dbReference type="GO" id="GO:0003824">
    <property type="term" value="F:catalytic activity"/>
    <property type="evidence" value="ECO:0007669"/>
    <property type="project" value="UniProtKB-ARBA"/>
</dbReference>
<sequence>MLKLCNLFIGVPMRNYRKIISKALWFLLVLFYFYTTYEVVEYLQRSYSRDITEDRAGDLSRQLALVRYRLEASVSSEIFQANALASYISVSPHSTPQQWLPLARDISRKAIHIRNIAVAPNDVISFVFPLAGNEKVLGLDFREKPEQWRTVQLAREQQNIFVAGPQRLLQGGEGIIARIPIFADPPFNTQYWGVCSIVLDWNRLLHDAGSDSFPTDIELAMRGVDGQGLQGAVFYGEPQVFTKPLRTETVNLVSGTWQLAIMAKPSNSWELWLRSNLVRLLGYTLSAVLFIAVILLLNAYRNARRYSYEDVLTKISNRRRAIQMLDKLQKHGSYFCILNIDLNNFKQINDTFGHVAGDAVLIEIATRLERELRGSDMVARIGGDEFLVILPRISDTNSVLAIQQKIMTQVCAPDFVWQGITLPIQMSMGSACYPVDADNIEELLHIADRAMYTDKQQHRQCEMR</sequence>
<dbReference type="OrthoDB" id="9812260at2"/>
<dbReference type="InterPro" id="IPR043128">
    <property type="entry name" value="Rev_trsase/Diguanyl_cyclase"/>
</dbReference>
<dbReference type="PROSITE" id="PS50839">
    <property type="entry name" value="CHASE"/>
    <property type="match status" value="1"/>
</dbReference>
<evidence type="ECO:0000256" key="5">
    <source>
        <dbReference type="SAM" id="Phobius"/>
    </source>
</evidence>
<dbReference type="InterPro" id="IPR052163">
    <property type="entry name" value="DGC-Regulatory_Protein"/>
</dbReference>
<dbReference type="InterPro" id="IPR006189">
    <property type="entry name" value="CHASE_dom"/>
</dbReference>
<evidence type="ECO:0000313" key="8">
    <source>
        <dbReference type="EMBL" id="TCN80949.1"/>
    </source>
</evidence>
<dbReference type="PROSITE" id="PS50887">
    <property type="entry name" value="GGDEF"/>
    <property type="match status" value="1"/>
</dbReference>
<keyword evidence="2 5" id="KW-0812">Transmembrane</keyword>
<dbReference type="SUPFAM" id="SSF55073">
    <property type="entry name" value="Nucleotide cyclase"/>
    <property type="match status" value="1"/>
</dbReference>
<dbReference type="InterPro" id="IPR000160">
    <property type="entry name" value="GGDEF_dom"/>
</dbReference>
<evidence type="ECO:0000256" key="4">
    <source>
        <dbReference type="ARBA" id="ARBA00023136"/>
    </source>
</evidence>
<keyword evidence="9" id="KW-1185">Reference proteome</keyword>
<evidence type="ECO:0000259" key="7">
    <source>
        <dbReference type="PROSITE" id="PS50887"/>
    </source>
</evidence>
<name>A0A4R2F5B1_9GAMM</name>
<feature type="transmembrane region" description="Helical" evidence="5">
    <location>
        <begin position="280"/>
        <end position="300"/>
    </location>
</feature>
<dbReference type="Pfam" id="PF03924">
    <property type="entry name" value="CHASE"/>
    <property type="match status" value="1"/>
</dbReference>
<organism evidence="8 9">
    <name type="scientific">Shewanella fodinae</name>
    <dbReference type="NCBI Taxonomy" id="552357"/>
    <lineage>
        <taxon>Bacteria</taxon>
        <taxon>Pseudomonadati</taxon>
        <taxon>Pseudomonadota</taxon>
        <taxon>Gammaproteobacteria</taxon>
        <taxon>Alteromonadales</taxon>
        <taxon>Shewanellaceae</taxon>
        <taxon>Shewanella</taxon>
    </lineage>
</organism>
<dbReference type="EMBL" id="SLWF01000028">
    <property type="protein sequence ID" value="TCN80949.1"/>
    <property type="molecule type" value="Genomic_DNA"/>
</dbReference>
<comment type="caution">
    <text evidence="8">The sequence shown here is derived from an EMBL/GenBank/DDBJ whole genome shotgun (WGS) entry which is preliminary data.</text>
</comment>
<dbReference type="Pfam" id="PF00990">
    <property type="entry name" value="GGDEF"/>
    <property type="match status" value="1"/>
</dbReference>
<dbReference type="AlphaFoldDB" id="A0A4R2F5B1"/>
<evidence type="ECO:0000256" key="1">
    <source>
        <dbReference type="ARBA" id="ARBA00004370"/>
    </source>
</evidence>
<accession>A0A4R2F5B1</accession>
<gene>
    <name evidence="8" type="ORF">EDC91_1289</name>
</gene>
<dbReference type="InterPro" id="IPR042240">
    <property type="entry name" value="CHASE_sf"/>
</dbReference>
<dbReference type="InterPro" id="IPR029787">
    <property type="entry name" value="Nucleotide_cyclase"/>
</dbReference>
<dbReference type="GO" id="GO:0007165">
    <property type="term" value="P:signal transduction"/>
    <property type="evidence" value="ECO:0007669"/>
    <property type="project" value="UniProtKB-ARBA"/>
</dbReference>
<keyword evidence="3 5" id="KW-1133">Transmembrane helix</keyword>
<evidence type="ECO:0000256" key="2">
    <source>
        <dbReference type="ARBA" id="ARBA00022692"/>
    </source>
</evidence>
<dbReference type="NCBIfam" id="TIGR00254">
    <property type="entry name" value="GGDEF"/>
    <property type="match status" value="1"/>
</dbReference>
<proteinExistence type="predicted"/>
<dbReference type="Gene3D" id="3.30.450.350">
    <property type="entry name" value="CHASE domain"/>
    <property type="match status" value="1"/>
</dbReference>
<dbReference type="Gene3D" id="3.30.70.270">
    <property type="match status" value="1"/>
</dbReference>
<evidence type="ECO:0000313" key="9">
    <source>
        <dbReference type="Proteomes" id="UP000294832"/>
    </source>
</evidence>
<comment type="subcellular location">
    <subcellularLocation>
        <location evidence="1">Membrane</location>
    </subcellularLocation>
</comment>
<dbReference type="PANTHER" id="PTHR46663">
    <property type="entry name" value="DIGUANYLATE CYCLASE DGCT-RELATED"/>
    <property type="match status" value="1"/>
</dbReference>
<dbReference type="GO" id="GO:0016020">
    <property type="term" value="C:membrane"/>
    <property type="evidence" value="ECO:0007669"/>
    <property type="project" value="UniProtKB-SubCell"/>
</dbReference>
<dbReference type="SMART" id="SM01079">
    <property type="entry name" value="CHASE"/>
    <property type="match status" value="1"/>
</dbReference>
<reference evidence="8 9" key="1">
    <citation type="submission" date="2019-03" db="EMBL/GenBank/DDBJ databases">
        <title>Freshwater and sediment microbial communities from various areas in North America, analyzing microbe dynamics in response to fracking.</title>
        <authorList>
            <person name="Lamendella R."/>
        </authorList>
    </citation>
    <scope>NUCLEOTIDE SEQUENCE [LARGE SCALE GENOMIC DNA]</scope>
    <source>
        <strain evidence="8 9">74A</strain>
    </source>
</reference>
<evidence type="ECO:0000259" key="6">
    <source>
        <dbReference type="PROSITE" id="PS50839"/>
    </source>
</evidence>
<feature type="domain" description="GGDEF" evidence="7">
    <location>
        <begin position="333"/>
        <end position="464"/>
    </location>
</feature>
<keyword evidence="4 5" id="KW-0472">Membrane</keyword>
<dbReference type="CDD" id="cd01949">
    <property type="entry name" value="GGDEF"/>
    <property type="match status" value="1"/>
</dbReference>
<feature type="domain" description="CHASE" evidence="6">
    <location>
        <begin position="123"/>
        <end position="205"/>
    </location>
</feature>
<feature type="transmembrane region" description="Helical" evidence="5">
    <location>
        <begin position="23"/>
        <end position="40"/>
    </location>
</feature>
<protein>
    <submittedName>
        <fullName evidence="8">Diguanylate cyclase (GGDEF)-like protein</fullName>
    </submittedName>
</protein>
<dbReference type="Proteomes" id="UP000294832">
    <property type="component" value="Unassembled WGS sequence"/>
</dbReference>